<organism evidence="2 3">
    <name type="scientific">Allorhodopirellula solitaria</name>
    <dbReference type="NCBI Taxonomy" id="2527987"/>
    <lineage>
        <taxon>Bacteria</taxon>
        <taxon>Pseudomonadati</taxon>
        <taxon>Planctomycetota</taxon>
        <taxon>Planctomycetia</taxon>
        <taxon>Pirellulales</taxon>
        <taxon>Pirellulaceae</taxon>
        <taxon>Allorhodopirellula</taxon>
    </lineage>
</organism>
<gene>
    <name evidence="2" type="ORF">CA85_27740</name>
</gene>
<sequence length="168" mass="19019">METADFESDIVFFTRVARLSVVDFGRFWLLRPMGKRSPQRETSRRGFTAPPARYRPSYPFQSPRPRRAPVERRGLKQIYSSFTGICFRFRPACPGGVATASYLQNSLARSISAPGLSRRNQRIKSCDRRGKPETSSTEGCFTGGNRLCPRHLSSSPFPPAIRLERNAM</sequence>
<reference evidence="2 3" key="1">
    <citation type="submission" date="2019-02" db="EMBL/GenBank/DDBJ databases">
        <title>Deep-cultivation of Planctomycetes and their phenomic and genomic characterization uncovers novel biology.</title>
        <authorList>
            <person name="Wiegand S."/>
            <person name="Jogler M."/>
            <person name="Boedeker C."/>
            <person name="Pinto D."/>
            <person name="Vollmers J."/>
            <person name="Rivas-Marin E."/>
            <person name="Kohn T."/>
            <person name="Peeters S.H."/>
            <person name="Heuer A."/>
            <person name="Rast P."/>
            <person name="Oberbeckmann S."/>
            <person name="Bunk B."/>
            <person name="Jeske O."/>
            <person name="Meyerdierks A."/>
            <person name="Storesund J.E."/>
            <person name="Kallscheuer N."/>
            <person name="Luecker S."/>
            <person name="Lage O.M."/>
            <person name="Pohl T."/>
            <person name="Merkel B.J."/>
            <person name="Hornburger P."/>
            <person name="Mueller R.-W."/>
            <person name="Bruemmer F."/>
            <person name="Labrenz M."/>
            <person name="Spormann A.M."/>
            <person name="Op Den Camp H."/>
            <person name="Overmann J."/>
            <person name="Amann R."/>
            <person name="Jetten M.S.M."/>
            <person name="Mascher T."/>
            <person name="Medema M.H."/>
            <person name="Devos D.P."/>
            <person name="Kaster A.-K."/>
            <person name="Ovreas L."/>
            <person name="Rohde M."/>
            <person name="Galperin M.Y."/>
            <person name="Jogler C."/>
        </authorList>
    </citation>
    <scope>NUCLEOTIDE SEQUENCE [LARGE SCALE GENOMIC DNA]</scope>
    <source>
        <strain evidence="2 3">CA85</strain>
    </source>
</reference>
<dbReference type="Proteomes" id="UP000318053">
    <property type="component" value="Unassembled WGS sequence"/>
</dbReference>
<dbReference type="EMBL" id="SJPK01000005">
    <property type="protein sequence ID" value="TWT66677.1"/>
    <property type="molecule type" value="Genomic_DNA"/>
</dbReference>
<keyword evidence="3" id="KW-1185">Reference proteome</keyword>
<evidence type="ECO:0000256" key="1">
    <source>
        <dbReference type="SAM" id="MobiDB-lite"/>
    </source>
</evidence>
<comment type="caution">
    <text evidence="2">The sequence shown here is derived from an EMBL/GenBank/DDBJ whole genome shotgun (WGS) entry which is preliminary data.</text>
</comment>
<evidence type="ECO:0000313" key="3">
    <source>
        <dbReference type="Proteomes" id="UP000318053"/>
    </source>
</evidence>
<dbReference type="AlphaFoldDB" id="A0A5C5XTW7"/>
<protein>
    <submittedName>
        <fullName evidence="2">Uncharacterized protein</fullName>
    </submittedName>
</protein>
<proteinExistence type="predicted"/>
<feature type="region of interest" description="Disordered" evidence="1">
    <location>
        <begin position="35"/>
        <end position="71"/>
    </location>
</feature>
<accession>A0A5C5XTW7</accession>
<name>A0A5C5XTW7_9BACT</name>
<evidence type="ECO:0000313" key="2">
    <source>
        <dbReference type="EMBL" id="TWT66677.1"/>
    </source>
</evidence>